<evidence type="ECO:0000313" key="10">
    <source>
        <dbReference type="Proteomes" id="UP000552045"/>
    </source>
</evidence>
<keyword evidence="6" id="KW-0067">ATP-binding</keyword>
<evidence type="ECO:0000256" key="5">
    <source>
        <dbReference type="ARBA" id="ARBA00022741"/>
    </source>
</evidence>
<evidence type="ECO:0000256" key="1">
    <source>
        <dbReference type="ARBA" id="ARBA00004202"/>
    </source>
</evidence>
<comment type="caution">
    <text evidence="9">The sequence shown here is derived from an EMBL/GenBank/DDBJ whole genome shotgun (WGS) entry which is preliminary data.</text>
</comment>
<dbReference type="EMBL" id="JACCBH010000001">
    <property type="protein sequence ID" value="NYD53710.1"/>
    <property type="molecule type" value="Genomic_DNA"/>
</dbReference>
<dbReference type="InterPro" id="IPR017871">
    <property type="entry name" value="ABC_transporter-like_CS"/>
</dbReference>
<proteinExistence type="inferred from homology"/>
<gene>
    <name evidence="9" type="ORF">BKA02_000765</name>
</gene>
<dbReference type="FunFam" id="3.40.50.300:FF:000016">
    <property type="entry name" value="Oligopeptide ABC transporter ATP-binding component"/>
    <property type="match status" value="1"/>
</dbReference>
<dbReference type="Pfam" id="PF00005">
    <property type="entry name" value="ABC_tran"/>
    <property type="match status" value="1"/>
</dbReference>
<dbReference type="AlphaFoldDB" id="A0A7Y9JLU8"/>
<evidence type="ECO:0000313" key="9">
    <source>
        <dbReference type="EMBL" id="NYD53710.1"/>
    </source>
</evidence>
<dbReference type="GO" id="GO:0016887">
    <property type="term" value="F:ATP hydrolysis activity"/>
    <property type="evidence" value="ECO:0007669"/>
    <property type="project" value="InterPro"/>
</dbReference>
<evidence type="ECO:0000256" key="2">
    <source>
        <dbReference type="ARBA" id="ARBA00005417"/>
    </source>
</evidence>
<sequence length="291" mass="31510">MADDSFESPLLEVEGLRISFRTSNGDVEAVKGVTLTIVAGERVGLVGESGSGKSALLMSIINLLDEAGRITDGKIRFDGQDLRAMRESQLDELRGRRISVVLQDPSSSLNPLMSIGRQLDEIIARHQPGLGRSARRSLAASLLTEVEIARAEERLDAYPHQFSGGMKQRVGIAMALANDPDLLLADEPTTALDVTTQAQIIKLLTRLAKERDMAVLFVTHNLGIVSEFCDRILVLYRGDLVEEGETSRLLSRPTHPYTRALIGAIPAPGYTRQDGALATIGGELGRQKGGQ</sequence>
<evidence type="ECO:0000259" key="8">
    <source>
        <dbReference type="PROSITE" id="PS50893"/>
    </source>
</evidence>
<dbReference type="InterPro" id="IPR003593">
    <property type="entry name" value="AAA+_ATPase"/>
</dbReference>
<keyword evidence="5" id="KW-0547">Nucleotide-binding</keyword>
<dbReference type="GO" id="GO:0005524">
    <property type="term" value="F:ATP binding"/>
    <property type="evidence" value="ECO:0007669"/>
    <property type="project" value="UniProtKB-KW"/>
</dbReference>
<dbReference type="InterPro" id="IPR027417">
    <property type="entry name" value="P-loop_NTPase"/>
</dbReference>
<evidence type="ECO:0000256" key="4">
    <source>
        <dbReference type="ARBA" id="ARBA00022475"/>
    </source>
</evidence>
<dbReference type="GO" id="GO:0015833">
    <property type="term" value="P:peptide transport"/>
    <property type="evidence" value="ECO:0007669"/>
    <property type="project" value="InterPro"/>
</dbReference>
<organism evidence="9 10">
    <name type="scientific">Microbacterium pseudoresistens</name>
    <dbReference type="NCBI Taxonomy" id="640634"/>
    <lineage>
        <taxon>Bacteria</taxon>
        <taxon>Bacillati</taxon>
        <taxon>Actinomycetota</taxon>
        <taxon>Actinomycetes</taxon>
        <taxon>Micrococcales</taxon>
        <taxon>Microbacteriaceae</taxon>
        <taxon>Microbacterium</taxon>
    </lineage>
</organism>
<dbReference type="RefSeq" id="WP_179431476.1">
    <property type="nucleotide sequence ID" value="NZ_BAABLC010000007.1"/>
</dbReference>
<evidence type="ECO:0000256" key="7">
    <source>
        <dbReference type="ARBA" id="ARBA00023136"/>
    </source>
</evidence>
<accession>A0A7Y9JLU8</accession>
<name>A0A7Y9JLU8_9MICO</name>
<keyword evidence="10" id="KW-1185">Reference proteome</keyword>
<keyword evidence="7" id="KW-0472">Membrane</keyword>
<comment type="subcellular location">
    <subcellularLocation>
        <location evidence="1">Cell membrane</location>
        <topology evidence="1">Peripheral membrane protein</topology>
    </subcellularLocation>
</comment>
<dbReference type="Pfam" id="PF08352">
    <property type="entry name" value="oligo_HPY"/>
    <property type="match status" value="1"/>
</dbReference>
<dbReference type="Proteomes" id="UP000552045">
    <property type="component" value="Unassembled WGS sequence"/>
</dbReference>
<dbReference type="SMART" id="SM00382">
    <property type="entry name" value="AAA"/>
    <property type="match status" value="1"/>
</dbReference>
<dbReference type="InterPro" id="IPR013563">
    <property type="entry name" value="Oligopep_ABC_C"/>
</dbReference>
<dbReference type="SUPFAM" id="SSF52540">
    <property type="entry name" value="P-loop containing nucleoside triphosphate hydrolases"/>
    <property type="match status" value="1"/>
</dbReference>
<keyword evidence="3" id="KW-0813">Transport</keyword>
<dbReference type="CDD" id="cd03257">
    <property type="entry name" value="ABC_NikE_OppD_transporters"/>
    <property type="match status" value="1"/>
</dbReference>
<dbReference type="PROSITE" id="PS50893">
    <property type="entry name" value="ABC_TRANSPORTER_2"/>
    <property type="match status" value="1"/>
</dbReference>
<reference evidence="9 10" key="1">
    <citation type="submission" date="2020-07" db="EMBL/GenBank/DDBJ databases">
        <title>Sequencing the genomes of 1000 actinobacteria strains.</title>
        <authorList>
            <person name="Klenk H.-P."/>
        </authorList>
    </citation>
    <scope>NUCLEOTIDE SEQUENCE [LARGE SCALE GENOMIC DNA]</scope>
    <source>
        <strain evidence="9 10">DSM 22185</strain>
    </source>
</reference>
<feature type="domain" description="ABC transporter" evidence="8">
    <location>
        <begin position="11"/>
        <end position="262"/>
    </location>
</feature>
<dbReference type="GO" id="GO:0005886">
    <property type="term" value="C:plasma membrane"/>
    <property type="evidence" value="ECO:0007669"/>
    <property type="project" value="UniProtKB-SubCell"/>
</dbReference>
<keyword evidence="4" id="KW-1003">Cell membrane</keyword>
<comment type="similarity">
    <text evidence="2">Belongs to the ABC transporter superfamily.</text>
</comment>
<dbReference type="InterPro" id="IPR050388">
    <property type="entry name" value="ABC_Ni/Peptide_Import"/>
</dbReference>
<evidence type="ECO:0000256" key="3">
    <source>
        <dbReference type="ARBA" id="ARBA00022448"/>
    </source>
</evidence>
<dbReference type="PANTHER" id="PTHR43297">
    <property type="entry name" value="OLIGOPEPTIDE TRANSPORT ATP-BINDING PROTEIN APPD"/>
    <property type="match status" value="1"/>
</dbReference>
<dbReference type="PANTHER" id="PTHR43297:SF2">
    <property type="entry name" value="DIPEPTIDE TRANSPORT ATP-BINDING PROTEIN DPPD"/>
    <property type="match status" value="1"/>
</dbReference>
<dbReference type="InterPro" id="IPR003439">
    <property type="entry name" value="ABC_transporter-like_ATP-bd"/>
</dbReference>
<dbReference type="Gene3D" id="3.40.50.300">
    <property type="entry name" value="P-loop containing nucleotide triphosphate hydrolases"/>
    <property type="match status" value="1"/>
</dbReference>
<dbReference type="PROSITE" id="PS00211">
    <property type="entry name" value="ABC_TRANSPORTER_1"/>
    <property type="match status" value="1"/>
</dbReference>
<evidence type="ECO:0000256" key="6">
    <source>
        <dbReference type="ARBA" id="ARBA00022840"/>
    </source>
</evidence>
<protein>
    <submittedName>
        <fullName evidence="9">ABC-type dipeptide/oligopeptide/nickel transport system ATPase component</fullName>
    </submittedName>
</protein>